<dbReference type="RefSeq" id="WP_148756263.1">
    <property type="nucleotide sequence ID" value="NZ_VSSR01000090.1"/>
</dbReference>
<dbReference type="GO" id="GO:0005829">
    <property type="term" value="C:cytosol"/>
    <property type="evidence" value="ECO:0007669"/>
    <property type="project" value="TreeGrafter"/>
</dbReference>
<protein>
    <submittedName>
        <fullName evidence="2">DEAD/DEAH box helicase</fullName>
    </submittedName>
</protein>
<dbReference type="PANTHER" id="PTHR47396:SF1">
    <property type="entry name" value="ATP-DEPENDENT HELICASE IRC3-RELATED"/>
    <property type="match status" value="1"/>
</dbReference>
<dbReference type="GO" id="GO:0004386">
    <property type="term" value="F:helicase activity"/>
    <property type="evidence" value="ECO:0007669"/>
    <property type="project" value="UniProtKB-KW"/>
</dbReference>
<dbReference type="InterPro" id="IPR014001">
    <property type="entry name" value="Helicase_ATP-bd"/>
</dbReference>
<proteinExistence type="predicted"/>
<sequence length="501" mass="55541">MTEVLRPYQTQVIADFWRAVDAGQRRILLVAPTAAGKTVIARTIIEQARRDRCGSLFLAHRREILTQTSKRLRSIPHGVIWPGGQPRPLEMVQVASVQTLHRRAIKAGIMELPEAGLVIVDECHRVVANSYRSIIERYPKAILLGLTATPCRGDGRGLGNVFQIMIQCPQVGDLIELGFLVPTRVYAPVDPDLRGVRVRHGDYVEADLADRMDRPQLVGDIVTNWIKFGERRKTVCFATNVRHSIHIRDEFVASGIRAEHIDGTTPMDERDATLAGLNSGELDVVTNCMVLTEGWDMPVLGCIILARPTKLIGLFRQMIGRGLRPAPDKSNCIVIDHSGATFRLGFAEDFIEWTLDLDHKAENPTHAARKGDQPGGPKIAECPECGTARVGGMACLTCGYLPAPAPRAVGVIDGDLGLVDSSRRAQSSPDDLRTRDEWHGMLAGIAAERGYKPGWVAHQYRKKFGDWPPHGARPMPVEPSLEVRRWVRSRMIAFARRRKSA</sequence>
<dbReference type="OrthoDB" id="5194627at2"/>
<name>A0A5S4VZN9_9BRAD</name>
<dbReference type="SMART" id="SM00490">
    <property type="entry name" value="HELICc"/>
    <property type="match status" value="1"/>
</dbReference>
<gene>
    <name evidence="2" type="ORF">FXB38_39245</name>
</gene>
<keyword evidence="2" id="KW-0547">Nucleotide-binding</keyword>
<accession>A0A5S4VZN9</accession>
<dbReference type="GO" id="GO:0003677">
    <property type="term" value="F:DNA binding"/>
    <property type="evidence" value="ECO:0007669"/>
    <property type="project" value="InterPro"/>
</dbReference>
<dbReference type="InterPro" id="IPR006935">
    <property type="entry name" value="Helicase/UvrB_N"/>
</dbReference>
<keyword evidence="2" id="KW-0378">Hydrolase</keyword>
<dbReference type="InterPro" id="IPR001650">
    <property type="entry name" value="Helicase_C-like"/>
</dbReference>
<dbReference type="InterPro" id="IPR027417">
    <property type="entry name" value="P-loop_NTPase"/>
</dbReference>
<dbReference type="Proteomes" id="UP000324853">
    <property type="component" value="Unassembled WGS sequence"/>
</dbReference>
<dbReference type="Pfam" id="PF00271">
    <property type="entry name" value="Helicase_C"/>
    <property type="match status" value="1"/>
</dbReference>
<dbReference type="Gene3D" id="3.40.50.300">
    <property type="entry name" value="P-loop containing nucleotide triphosphate hydrolases"/>
    <property type="match status" value="2"/>
</dbReference>
<feature type="domain" description="Helicase ATP-binding" evidence="1">
    <location>
        <begin position="18"/>
        <end position="168"/>
    </location>
</feature>
<dbReference type="PANTHER" id="PTHR47396">
    <property type="entry name" value="TYPE I RESTRICTION ENZYME ECOKI R PROTEIN"/>
    <property type="match status" value="1"/>
</dbReference>
<dbReference type="PROSITE" id="PS51192">
    <property type="entry name" value="HELICASE_ATP_BIND_1"/>
    <property type="match status" value="1"/>
</dbReference>
<dbReference type="AlphaFoldDB" id="A0A5S4VZN9"/>
<keyword evidence="2" id="KW-0347">Helicase</keyword>
<evidence type="ECO:0000259" key="1">
    <source>
        <dbReference type="PROSITE" id="PS51192"/>
    </source>
</evidence>
<dbReference type="GO" id="GO:0016787">
    <property type="term" value="F:hydrolase activity"/>
    <property type="evidence" value="ECO:0007669"/>
    <property type="project" value="InterPro"/>
</dbReference>
<organism evidence="2 3">
    <name type="scientific">Bradyrhizobium cytisi</name>
    <dbReference type="NCBI Taxonomy" id="515489"/>
    <lineage>
        <taxon>Bacteria</taxon>
        <taxon>Pseudomonadati</taxon>
        <taxon>Pseudomonadota</taxon>
        <taxon>Alphaproteobacteria</taxon>
        <taxon>Hyphomicrobiales</taxon>
        <taxon>Nitrobacteraceae</taxon>
        <taxon>Bradyrhizobium</taxon>
    </lineage>
</organism>
<keyword evidence="2" id="KW-0067">ATP-binding</keyword>
<comment type="caution">
    <text evidence="2">The sequence shown here is derived from an EMBL/GenBank/DDBJ whole genome shotgun (WGS) entry which is preliminary data.</text>
</comment>
<dbReference type="EMBL" id="VSSR01000090">
    <property type="protein sequence ID" value="TYL72064.1"/>
    <property type="molecule type" value="Genomic_DNA"/>
</dbReference>
<dbReference type="InterPro" id="IPR050742">
    <property type="entry name" value="Helicase_Restrict-Modif_Enz"/>
</dbReference>
<dbReference type="SUPFAM" id="SSF52540">
    <property type="entry name" value="P-loop containing nucleoside triphosphate hydrolases"/>
    <property type="match status" value="1"/>
</dbReference>
<dbReference type="SMART" id="SM00487">
    <property type="entry name" value="DEXDc"/>
    <property type="match status" value="1"/>
</dbReference>
<evidence type="ECO:0000313" key="3">
    <source>
        <dbReference type="Proteomes" id="UP000324853"/>
    </source>
</evidence>
<evidence type="ECO:0000313" key="2">
    <source>
        <dbReference type="EMBL" id="TYL72064.1"/>
    </source>
</evidence>
<reference evidence="2 3" key="1">
    <citation type="submission" date="2019-08" db="EMBL/GenBank/DDBJ databases">
        <title>Bradyrhizobium hipponensis sp. nov., a rhizobium isolated from a Lupinus angustifolius root nodule in Tunisia.</title>
        <authorList>
            <person name="Off K."/>
            <person name="Rejili M."/>
            <person name="Mars M."/>
            <person name="Brachmann A."/>
            <person name="Marin M."/>
        </authorList>
    </citation>
    <scope>NUCLEOTIDE SEQUENCE [LARGE SCALE GENOMIC DNA]</scope>
    <source>
        <strain evidence="2 3">CTAW11</strain>
    </source>
</reference>
<dbReference type="GO" id="GO:0005524">
    <property type="term" value="F:ATP binding"/>
    <property type="evidence" value="ECO:0007669"/>
    <property type="project" value="InterPro"/>
</dbReference>
<keyword evidence="3" id="KW-1185">Reference proteome</keyword>
<dbReference type="Pfam" id="PF04851">
    <property type="entry name" value="ResIII"/>
    <property type="match status" value="1"/>
</dbReference>